<dbReference type="InterPro" id="IPR000531">
    <property type="entry name" value="Beta-barrel_TonB"/>
</dbReference>
<keyword evidence="4 8" id="KW-0812">Transmembrane</keyword>
<dbReference type="InterPro" id="IPR036942">
    <property type="entry name" value="Beta-barrel_TonB_sf"/>
</dbReference>
<accession>A0ABR7EA63</accession>
<dbReference type="InterPro" id="IPR039426">
    <property type="entry name" value="TonB-dep_rcpt-like"/>
</dbReference>
<evidence type="ECO:0000256" key="5">
    <source>
        <dbReference type="ARBA" id="ARBA00023077"/>
    </source>
</evidence>
<evidence type="ECO:0000256" key="4">
    <source>
        <dbReference type="ARBA" id="ARBA00022692"/>
    </source>
</evidence>
<keyword evidence="5 9" id="KW-0798">TonB box</keyword>
<dbReference type="NCBIfam" id="TIGR04057">
    <property type="entry name" value="SusC_RagA_signa"/>
    <property type="match status" value="1"/>
</dbReference>
<keyword evidence="6 8" id="KW-0472">Membrane</keyword>
<dbReference type="Pfam" id="PF00593">
    <property type="entry name" value="TonB_dep_Rec_b-barrel"/>
    <property type="match status" value="1"/>
</dbReference>
<dbReference type="NCBIfam" id="TIGR04056">
    <property type="entry name" value="OMP_RagA_SusC"/>
    <property type="match status" value="1"/>
</dbReference>
<dbReference type="Proteomes" id="UP000644010">
    <property type="component" value="Unassembled WGS sequence"/>
</dbReference>
<evidence type="ECO:0000259" key="11">
    <source>
        <dbReference type="Pfam" id="PF07715"/>
    </source>
</evidence>
<feature type="domain" description="TonB-dependent receptor plug" evidence="11">
    <location>
        <begin position="43"/>
        <end position="150"/>
    </location>
</feature>
<gene>
    <name evidence="12" type="ORF">H8S77_27825</name>
</gene>
<feature type="domain" description="TonB-dependent receptor-like beta-barrel" evidence="10">
    <location>
        <begin position="381"/>
        <end position="944"/>
    </location>
</feature>
<dbReference type="InterPro" id="IPR023996">
    <property type="entry name" value="TonB-dep_OMP_SusC/RagA"/>
</dbReference>
<keyword evidence="13" id="KW-1185">Reference proteome</keyword>
<protein>
    <submittedName>
        <fullName evidence="12">TonB-dependent receptor</fullName>
    </submittedName>
</protein>
<proteinExistence type="inferred from homology"/>
<dbReference type="InterPro" id="IPR012910">
    <property type="entry name" value="Plug_dom"/>
</dbReference>
<evidence type="ECO:0000256" key="8">
    <source>
        <dbReference type="PROSITE-ProRule" id="PRU01360"/>
    </source>
</evidence>
<reference evidence="12 13" key="1">
    <citation type="submission" date="2020-08" db="EMBL/GenBank/DDBJ databases">
        <title>Genome public.</title>
        <authorList>
            <person name="Liu C."/>
            <person name="Sun Q."/>
        </authorList>
    </citation>
    <scope>NUCLEOTIDE SEQUENCE [LARGE SCALE GENOMIC DNA]</scope>
    <source>
        <strain evidence="12 13">BX2</strain>
    </source>
</reference>
<comment type="subcellular location">
    <subcellularLocation>
        <location evidence="1 8">Cell outer membrane</location>
        <topology evidence="1 8">Multi-pass membrane protein</topology>
    </subcellularLocation>
</comment>
<dbReference type="SUPFAM" id="SSF56935">
    <property type="entry name" value="Porins"/>
    <property type="match status" value="1"/>
</dbReference>
<dbReference type="Gene3D" id="2.170.130.10">
    <property type="entry name" value="TonB-dependent receptor, plug domain"/>
    <property type="match status" value="1"/>
</dbReference>
<evidence type="ECO:0000313" key="12">
    <source>
        <dbReference type="EMBL" id="MBC5646664.1"/>
    </source>
</evidence>
<evidence type="ECO:0000256" key="9">
    <source>
        <dbReference type="RuleBase" id="RU003357"/>
    </source>
</evidence>
<evidence type="ECO:0000259" key="10">
    <source>
        <dbReference type="Pfam" id="PF00593"/>
    </source>
</evidence>
<evidence type="ECO:0000256" key="1">
    <source>
        <dbReference type="ARBA" id="ARBA00004571"/>
    </source>
</evidence>
<dbReference type="InterPro" id="IPR023997">
    <property type="entry name" value="TonB-dep_OMP_SusC/RagA_CS"/>
</dbReference>
<dbReference type="Pfam" id="PF07715">
    <property type="entry name" value="Plug"/>
    <property type="match status" value="1"/>
</dbReference>
<keyword evidence="12" id="KW-0675">Receptor</keyword>
<keyword evidence="7 8" id="KW-0998">Cell outer membrane</keyword>
<evidence type="ECO:0000256" key="7">
    <source>
        <dbReference type="ARBA" id="ARBA00023237"/>
    </source>
</evidence>
<evidence type="ECO:0000313" key="13">
    <source>
        <dbReference type="Proteomes" id="UP000644010"/>
    </source>
</evidence>
<comment type="similarity">
    <text evidence="8 9">Belongs to the TonB-dependent receptor family.</text>
</comment>
<keyword evidence="2 8" id="KW-0813">Transport</keyword>
<keyword evidence="3 8" id="KW-1134">Transmembrane beta strand</keyword>
<dbReference type="PROSITE" id="PS52016">
    <property type="entry name" value="TONB_DEPENDENT_REC_3"/>
    <property type="match status" value="1"/>
</dbReference>
<dbReference type="Gene3D" id="2.40.170.20">
    <property type="entry name" value="TonB-dependent receptor, beta-barrel domain"/>
    <property type="match status" value="1"/>
</dbReference>
<organism evidence="12 13">
    <name type="scientific">Parabacteroides segnis</name>
    <dbReference type="NCBI Taxonomy" id="2763058"/>
    <lineage>
        <taxon>Bacteria</taxon>
        <taxon>Pseudomonadati</taxon>
        <taxon>Bacteroidota</taxon>
        <taxon>Bacteroidia</taxon>
        <taxon>Bacteroidales</taxon>
        <taxon>Tannerellaceae</taxon>
        <taxon>Parabacteroides</taxon>
    </lineage>
</organism>
<name>A0ABR7EA63_9BACT</name>
<evidence type="ECO:0000256" key="6">
    <source>
        <dbReference type="ARBA" id="ARBA00023136"/>
    </source>
</evidence>
<evidence type="ECO:0000256" key="3">
    <source>
        <dbReference type="ARBA" id="ARBA00022452"/>
    </source>
</evidence>
<comment type="caution">
    <text evidence="12">The sequence shown here is derived from an EMBL/GenBank/DDBJ whole genome shotgun (WGS) entry which is preliminary data.</text>
</comment>
<evidence type="ECO:0000256" key="2">
    <source>
        <dbReference type="ARBA" id="ARBA00022448"/>
    </source>
</evidence>
<dbReference type="InterPro" id="IPR037066">
    <property type="entry name" value="Plug_dom_sf"/>
</dbReference>
<sequence length="997" mass="109107">MVFSYVGMETQEVAVKPKMQVLMESSSQALEEVMVVAYGTAKKSAFTGSASTMKAEKIAERQVANVTNALAGQVAGVQGVSANGQPGKAATIRIRGIGSMSSSSSPLYVVDGVPYDGDIAAINPNDIESMSVLKDASASAIYGARGANGVVLITTKRGTAKEAVVTVDAKWGSNSRAVPQYNVMKDPAMYYETAYKALYNSKAYAGASAADARAYALNNIFSSDNGGVGYQVYTTPNGEDFIGADGRINPNSTLGYSDGSYYYTPDDWYDNTFNKGNLRQEYNATVSGASDKINYYFSLGYLDDAGIISGSGFTRYTGRSKVDYQAKKWLKVGANMAYTYYDSKAPDAQDKWGSSGNLFYITDLIGPIYPIYVRNNDGSVRVDNRGYTVYDFGNSTGQVRPFMPMANPGVTLELDKFHAYTDVLNTKFYAIVDLYKGLQFTANVGVNSSNQRSSILNNPFYGGAVGSEGYVNVKNERNVGLNQQYLLTYKQSFGSHNIDALVGYESYNLKIQKMEGSNKKLYNPFIGELSNAIQTPPTVSSSTDTYSTLGILARVQYDYDGKYFASASYRRDASSRFHPDNRWGNFGSVGAAWLMNKEEFFKNLDATWIDLLKVKASYGVQGNDNLLLTDGLTPNYYAYLDQYTVSNSAGDFATSFTYKGNKDITWETSYSFNAGLEFTLFKERVSGSFEYFSRKTVDLLYNQPVPISLGYSTIPMNVGSMRNAGVELDLNADIIRTKDLTWSFNLNMTHYKNKILDLAETAKNNGGIKSSVTIRNVGGSLYNAYLVKDAGVDPETGKALYYVDPDNGDMTTTDDFSAAKQADLGSTLPKVYGGFGTSLQYRGIDVSVGLSYQLGGKVYDYSYQQLMHSGEANTAGTNWHKDILNAWSETNKGSNIPRISSADKRNQDLSSRFLQSSNYLSLNSVMIGYTFPKKWTTKFMVNNLRIFFSGDNVALIASRKGLDARQNLGVAYFGNDDAVGAKYSALRSLSGGISVTF</sequence>
<dbReference type="EMBL" id="JACOOI010000076">
    <property type="protein sequence ID" value="MBC5646664.1"/>
    <property type="molecule type" value="Genomic_DNA"/>
</dbReference>